<evidence type="ECO:0000313" key="1">
    <source>
        <dbReference type="EMBL" id="TNN05798.1"/>
    </source>
</evidence>
<reference evidence="1 2" key="1">
    <citation type="submission" date="2019-03" db="EMBL/GenBank/DDBJ databases">
        <title>An improved genome assembly of the fluke Schistosoma japonicum.</title>
        <authorList>
            <person name="Hu W."/>
            <person name="Luo F."/>
            <person name="Yin M."/>
            <person name="Mo X."/>
            <person name="Sun C."/>
            <person name="Wu Q."/>
            <person name="Zhu B."/>
            <person name="Xiang M."/>
            <person name="Wang J."/>
            <person name="Wang Y."/>
            <person name="Zhang T."/>
            <person name="Xu B."/>
            <person name="Zheng H."/>
            <person name="Feng Z."/>
        </authorList>
    </citation>
    <scope>NUCLEOTIDE SEQUENCE [LARGE SCALE GENOMIC DNA]</scope>
    <source>
        <strain evidence="1">HuSjv2</strain>
        <tissue evidence="1">Worms</tissue>
    </source>
</reference>
<dbReference type="STRING" id="6182.A0A4Z2CNP5"/>
<evidence type="ECO:0000313" key="2">
    <source>
        <dbReference type="Proteomes" id="UP000311919"/>
    </source>
</evidence>
<protein>
    <submittedName>
        <fullName evidence="1">Uncharacterized protein</fullName>
    </submittedName>
</protein>
<sequence>MQIIYQYLLFASSQSSYKWKLISFFHLIYTSSCYSSWNSITMQRRSTVPLQSLTENYINLLELITPMNNDLQFNLINTSSLDCNQWETSSYTEAQSQIDYNKQQDLPLSHTPLLPLSFLIEMIPFPRVYPGRSFFFSRLDDLNRIRLAIGLNQWGKIGECMELWIHHELFYSLEPTPNISTYYTGSGLVNHAGLVIVPLPNYRFNKNSNNNKPITLIIEITYTNVKVYQRSKSFQKLLFGINYHENMKYHNLHGDLFENKSIQSSKMDQFFILSGGPYHRDRFLGFMKQLKMFFTEFGAQKYCSDERNFKPCENELNVQNITIESQEFISTDQSNQTVNANIIEQINANHKEQINNQSVINTIDYQLFNRNQSNLYKSNECKQNCTEFNLKKSVKNV</sequence>
<organism evidence="1 2">
    <name type="scientific">Schistosoma japonicum</name>
    <name type="common">Blood fluke</name>
    <dbReference type="NCBI Taxonomy" id="6182"/>
    <lineage>
        <taxon>Eukaryota</taxon>
        <taxon>Metazoa</taxon>
        <taxon>Spiralia</taxon>
        <taxon>Lophotrochozoa</taxon>
        <taxon>Platyhelminthes</taxon>
        <taxon>Trematoda</taxon>
        <taxon>Digenea</taxon>
        <taxon>Strigeidida</taxon>
        <taxon>Schistosomatoidea</taxon>
        <taxon>Schistosomatidae</taxon>
        <taxon>Schistosoma</taxon>
    </lineage>
</organism>
<feature type="non-terminal residue" evidence="1">
    <location>
        <position position="397"/>
    </location>
</feature>
<keyword evidence="2" id="KW-1185">Reference proteome</keyword>
<dbReference type="EMBL" id="SKCS01000500">
    <property type="protein sequence ID" value="TNN05798.1"/>
    <property type="molecule type" value="Genomic_DNA"/>
</dbReference>
<dbReference type="AlphaFoldDB" id="A0A4Z2CNP5"/>
<dbReference type="OrthoDB" id="6280660at2759"/>
<dbReference type="Proteomes" id="UP000311919">
    <property type="component" value="Unassembled WGS sequence"/>
</dbReference>
<comment type="caution">
    <text evidence="1">The sequence shown here is derived from an EMBL/GenBank/DDBJ whole genome shotgun (WGS) entry which is preliminary data.</text>
</comment>
<accession>A0A4Z2CNP5</accession>
<proteinExistence type="predicted"/>
<gene>
    <name evidence="1" type="ORF">EWB00_008939</name>
</gene>
<name>A0A4Z2CNP5_SCHJA</name>